<dbReference type="PROSITE" id="PS00028">
    <property type="entry name" value="ZINC_FINGER_C2H2_1"/>
    <property type="match status" value="8"/>
</dbReference>
<dbReference type="AlphaFoldDB" id="A0AAF5HYW6"/>
<keyword evidence="15" id="KW-0539">Nucleus</keyword>
<dbReference type="InterPro" id="IPR013087">
    <property type="entry name" value="Znf_C2H2_type"/>
</dbReference>
<keyword evidence="19" id="KW-0175">Coiled coil</keyword>
<keyword evidence="6" id="KW-0479">Metal-binding</keyword>
<dbReference type="GO" id="GO:0016020">
    <property type="term" value="C:membrane"/>
    <property type="evidence" value="ECO:0007669"/>
    <property type="project" value="UniProtKB-SubCell"/>
</dbReference>
<dbReference type="PROSITE" id="PS50157">
    <property type="entry name" value="ZINC_FINGER_C2H2_2"/>
    <property type="match status" value="7"/>
</dbReference>
<dbReference type="SMART" id="SM00355">
    <property type="entry name" value="ZnF_C2H2"/>
    <property type="match status" value="9"/>
</dbReference>
<sequence>IIKRIIMEGLAIKSRTSFLIDSLLNSNNKQLEDVENTENEEEEKESLKNIPKLEKEVIDDEECYVNKKSPSMTRESLTPPEIPTFPHLTIPSIINQTNNNNFLIKIIENSQQIQAAQLAHMNTRLRLMSQAAVMANSINQLPKPFPTPFLTTPPTTFQLPNIFNMKNLMMRDKNSNNNVTLRSHPSTSYSSSNVKKYKCDVCEKTFSRSNTLITHKRIHTGEKPFCCEHCGRAFRQPGNLTRHRLTHTTVKPFICQECGKAFNRLSNLKQHMTTHLNKLYININYIFSLSYLFFNILYHTSFKIFTIINKYQKYHLSHFLFFLILLFYSFIGAGIFCSLERDHEKSTLIKEYLLRVTKKNGARDKLAHDLQYYFHGYINVTLLLSQSFPEILDSYDKSMGCEGPILEYSEEDFVIKKWTLWGGLYYSATIYTTIGYGDLVTETIGGKIATVIYAIFGIPLVVTILNNWGSGLFQGIRHLWQGYFIVFITRAKKIFFQKLNKNRLLDEESVTLTSTSNGEKKASLSKLFKKFIHEKGIDDEDEYDEGLPITLSIFILVFWITLCATVFTFLENWTIWESLYFFFISLTTIGLGDITPTHKIACMNFLLIIMGLSVVSLSINIIQMQVEIIFAKIIKSIELDFKNTLTSDKAKHSLTTDNLNLAINDNVRPHIPSHDLEDLTKNMSTSERFMMNFMSHHMKKLLNDRIDEKSKMRNRGIQTDDNKRTIMIQTDVIKRLTDLEKLTTEGGGGGESDEMEEFPQTGRNFKKKRGSTYKKISLSKTSINKFITFKHLKVTDTCLLEDNKYYFFVMKIRIKTPLTTSVCNKYVVGCTVTIIHLHSIFNKKRDNILKHVRIKDLVKMDRIVFGNLINNMTFYGTSTMPGEMRERLHLQQTVLQNLAFWQNYNQYTSALMAAQNFLPSTSFPILTPPQTTQQMLIPSNSSTIPKNKDKNFSISKGNLEETPRVYKNKELIKCNNCDKYFKTKKEHRQHVILHHERKYECERCTKTFLTQGLLDIHIIKKHSPDENKKMKNFNEKNCKQFQCKICDRSYETYYNYKEHLAKHEGKTFQCSVCNKLLSGQSALSRHTKIHSKPHECIICKDRFSSAYDLDCHFSYYHSSIKRFRCQFCNRALYNYSGKLRHERLCLINNNCDKNMKEVKKKNTLIKSHSFTKNIAFKIIFITNIITFFEQFGHLVSGFYIILHAESDNIFGNFVGALLQSSYMASVYLVTLLTINRFDILFCNLILPQLDRDIFYKVFFILFYLYFLANFVFCVIPSYRLFFNLNVFSWNFYKEKPGPSLGYTIESNVNFVLLVVSFILYLAIIGKIFYLRTLTTNGKILKLEDIKLFLQAIFSYFTILILEICWGNWSYFTQNQIETTIIVNYLFIFVCGSNAVLGIIIISEIRHGIKKLICGEKKIKENAVSVNPMCNNFTGTKK</sequence>
<comment type="similarity">
    <text evidence="18">Belongs to the two pore domain potassium channel (TC 1.A.1.8) family.</text>
</comment>
<evidence type="ECO:0000256" key="4">
    <source>
        <dbReference type="ARBA" id="ARBA00022448"/>
    </source>
</evidence>
<dbReference type="Pfam" id="PF00096">
    <property type="entry name" value="zf-C2H2"/>
    <property type="match status" value="4"/>
</dbReference>
<dbReference type="PRINTS" id="PR01333">
    <property type="entry name" value="2POREKCHANEL"/>
</dbReference>
<keyword evidence="16 18" id="KW-0407">Ion channel</keyword>
<feature type="transmembrane region" description="Helical" evidence="21">
    <location>
        <begin position="451"/>
        <end position="469"/>
    </location>
</feature>
<keyword evidence="4 18" id="KW-0813">Transport</keyword>
<dbReference type="FunFam" id="3.30.160.60:FF:001182">
    <property type="entry name" value="Zinc finger, C2H2 type"/>
    <property type="match status" value="1"/>
</dbReference>
<feature type="transmembrane region" description="Helical" evidence="21">
    <location>
        <begin position="603"/>
        <end position="622"/>
    </location>
</feature>
<feature type="domain" description="C2H2-type" evidence="22">
    <location>
        <begin position="972"/>
        <end position="999"/>
    </location>
</feature>
<accession>A0AAF5HYW6</accession>
<feature type="region of interest" description="Disordered" evidence="20">
    <location>
        <begin position="743"/>
        <end position="766"/>
    </location>
</feature>
<feature type="domain" description="C2H2-type" evidence="22">
    <location>
        <begin position="1041"/>
        <end position="1068"/>
    </location>
</feature>
<comment type="similarity">
    <text evidence="3">Belongs to the krueppel C2H2-type zinc-finger protein family.</text>
</comment>
<feature type="transmembrane region" description="Helical" evidence="21">
    <location>
        <begin position="1308"/>
        <end position="1328"/>
    </location>
</feature>
<evidence type="ECO:0000256" key="7">
    <source>
        <dbReference type="ARBA" id="ARBA00022737"/>
    </source>
</evidence>
<keyword evidence="13 21" id="KW-0472">Membrane</keyword>
<proteinExistence type="inferred from homology"/>
<keyword evidence="12 18" id="KW-0406">Ion transport</keyword>
<evidence type="ECO:0000256" key="10">
    <source>
        <dbReference type="ARBA" id="ARBA00022989"/>
    </source>
</evidence>
<feature type="domain" description="C2H2-type" evidence="22">
    <location>
        <begin position="225"/>
        <end position="252"/>
    </location>
</feature>
<evidence type="ECO:0000256" key="2">
    <source>
        <dbReference type="ARBA" id="ARBA00004141"/>
    </source>
</evidence>
<dbReference type="WBParaSite" id="TCONS_00003782.p1">
    <property type="protein sequence ID" value="TCONS_00003782.p1"/>
    <property type="gene ID" value="XLOC_000325"/>
</dbReference>
<dbReference type="InterPro" id="IPR050331">
    <property type="entry name" value="Zinc_finger"/>
</dbReference>
<feature type="transmembrane region" description="Helical" evidence="21">
    <location>
        <begin position="279"/>
        <end position="298"/>
    </location>
</feature>
<keyword evidence="10 21" id="KW-1133">Transmembrane helix</keyword>
<evidence type="ECO:0000259" key="22">
    <source>
        <dbReference type="PROSITE" id="PS50157"/>
    </source>
</evidence>
<keyword evidence="23" id="KW-1185">Reference proteome</keyword>
<evidence type="ECO:0000256" key="6">
    <source>
        <dbReference type="ARBA" id="ARBA00022723"/>
    </source>
</evidence>
<feature type="transmembrane region" description="Helical" evidence="21">
    <location>
        <begin position="1380"/>
        <end position="1401"/>
    </location>
</feature>
<evidence type="ECO:0000256" key="8">
    <source>
        <dbReference type="ARBA" id="ARBA00022771"/>
    </source>
</evidence>
<dbReference type="GO" id="GO:0010468">
    <property type="term" value="P:regulation of gene expression"/>
    <property type="evidence" value="ECO:0007669"/>
    <property type="project" value="TreeGrafter"/>
</dbReference>
<keyword evidence="7" id="KW-0677">Repeat</keyword>
<dbReference type="GO" id="GO:0005634">
    <property type="term" value="C:nucleus"/>
    <property type="evidence" value="ECO:0007669"/>
    <property type="project" value="UniProtKB-SubCell"/>
</dbReference>
<feature type="coiled-coil region" evidence="19">
    <location>
        <begin position="20"/>
        <end position="47"/>
    </location>
</feature>
<feature type="domain" description="C2H2-type" evidence="22">
    <location>
        <begin position="1068"/>
        <end position="1095"/>
    </location>
</feature>
<dbReference type="SUPFAM" id="SSF81324">
    <property type="entry name" value="Voltage-gated potassium channels"/>
    <property type="match status" value="2"/>
</dbReference>
<evidence type="ECO:0000256" key="5">
    <source>
        <dbReference type="ARBA" id="ARBA00022692"/>
    </source>
</evidence>
<evidence type="ECO:0000256" key="3">
    <source>
        <dbReference type="ARBA" id="ARBA00006991"/>
    </source>
</evidence>
<feature type="domain" description="C2H2-type" evidence="22">
    <location>
        <begin position="999"/>
        <end position="1027"/>
    </location>
</feature>
<evidence type="ECO:0000256" key="12">
    <source>
        <dbReference type="ARBA" id="ARBA00023065"/>
    </source>
</evidence>
<feature type="domain" description="C2H2-type" evidence="22">
    <location>
        <begin position="253"/>
        <end position="275"/>
    </location>
</feature>
<dbReference type="InterPro" id="IPR036236">
    <property type="entry name" value="Znf_C2H2_sf"/>
</dbReference>
<evidence type="ECO:0000256" key="9">
    <source>
        <dbReference type="ARBA" id="ARBA00022833"/>
    </source>
</evidence>
<evidence type="ECO:0000256" key="17">
    <source>
        <dbReference type="PROSITE-ProRule" id="PRU00042"/>
    </source>
</evidence>
<dbReference type="GO" id="GO:0008270">
    <property type="term" value="F:zinc ion binding"/>
    <property type="evidence" value="ECO:0007669"/>
    <property type="project" value="UniProtKB-KW"/>
</dbReference>
<evidence type="ECO:0000313" key="24">
    <source>
        <dbReference type="WBParaSite" id="TCONS_00003782.p1"/>
    </source>
</evidence>
<evidence type="ECO:0000256" key="16">
    <source>
        <dbReference type="ARBA" id="ARBA00023303"/>
    </source>
</evidence>
<dbReference type="PANTHER" id="PTHR16515:SF66">
    <property type="entry name" value="C2H2-TYPE DOMAIN-CONTAINING PROTEIN"/>
    <property type="match status" value="1"/>
</dbReference>
<dbReference type="Proteomes" id="UP000035681">
    <property type="component" value="Unplaced"/>
</dbReference>
<dbReference type="Gene3D" id="3.30.160.60">
    <property type="entry name" value="Classic Zinc Finger"/>
    <property type="match status" value="5"/>
</dbReference>
<dbReference type="Gene3D" id="1.10.287.70">
    <property type="match status" value="1"/>
</dbReference>
<keyword evidence="11" id="KW-0805">Transcription regulation</keyword>
<feature type="transmembrane region" description="Helical" evidence="21">
    <location>
        <begin position="549"/>
        <end position="570"/>
    </location>
</feature>
<keyword evidence="9" id="KW-0862">Zinc</keyword>
<feature type="transmembrane region" description="Helical" evidence="21">
    <location>
        <begin position="318"/>
        <end position="339"/>
    </location>
</feature>
<feature type="domain" description="C2H2-type" evidence="22">
    <location>
        <begin position="197"/>
        <end position="224"/>
    </location>
</feature>
<evidence type="ECO:0000256" key="1">
    <source>
        <dbReference type="ARBA" id="ARBA00004123"/>
    </source>
</evidence>
<evidence type="ECO:0000313" key="23">
    <source>
        <dbReference type="Proteomes" id="UP000035681"/>
    </source>
</evidence>
<evidence type="ECO:0000256" key="15">
    <source>
        <dbReference type="ARBA" id="ARBA00023242"/>
    </source>
</evidence>
<dbReference type="InterPro" id="IPR003280">
    <property type="entry name" value="2pore_dom_K_chnl"/>
</dbReference>
<name>A0AAF5HYW6_STRER</name>
<dbReference type="SUPFAM" id="SSF57667">
    <property type="entry name" value="beta-beta-alpha zinc fingers"/>
    <property type="match status" value="5"/>
</dbReference>
<protein>
    <submittedName>
        <fullName evidence="24">7TM GPCR serpentine receptor class x (Srx) domain-containing protein</fullName>
    </submittedName>
</protein>
<feature type="transmembrane region" description="Helical" evidence="21">
    <location>
        <begin position="579"/>
        <end position="597"/>
    </location>
</feature>
<feature type="transmembrane region" description="Helical" evidence="21">
    <location>
        <begin position="1253"/>
        <end position="1278"/>
    </location>
</feature>
<evidence type="ECO:0000256" key="14">
    <source>
        <dbReference type="ARBA" id="ARBA00023163"/>
    </source>
</evidence>
<evidence type="ECO:0000256" key="13">
    <source>
        <dbReference type="ARBA" id="ARBA00023136"/>
    </source>
</evidence>
<organism evidence="23 24">
    <name type="scientific">Strongyloides stercoralis</name>
    <name type="common">Threadworm</name>
    <dbReference type="NCBI Taxonomy" id="6248"/>
    <lineage>
        <taxon>Eukaryota</taxon>
        <taxon>Metazoa</taxon>
        <taxon>Ecdysozoa</taxon>
        <taxon>Nematoda</taxon>
        <taxon>Chromadorea</taxon>
        <taxon>Rhabditida</taxon>
        <taxon>Tylenchina</taxon>
        <taxon>Panagrolaimomorpha</taxon>
        <taxon>Strongyloidoidea</taxon>
        <taxon>Strongyloididae</taxon>
        <taxon>Strongyloides</taxon>
    </lineage>
</organism>
<keyword evidence="8 17" id="KW-0863">Zinc-finger</keyword>
<dbReference type="Pfam" id="PF07885">
    <property type="entry name" value="Ion_trans_2"/>
    <property type="match status" value="2"/>
</dbReference>
<feature type="transmembrane region" description="Helical" evidence="21">
    <location>
        <begin position="1174"/>
        <end position="1202"/>
    </location>
</feature>
<evidence type="ECO:0000256" key="11">
    <source>
        <dbReference type="ARBA" id="ARBA00023015"/>
    </source>
</evidence>
<reference evidence="24" key="1">
    <citation type="submission" date="2024-02" db="UniProtKB">
        <authorList>
            <consortium name="WormBaseParasite"/>
        </authorList>
    </citation>
    <scope>IDENTIFICATION</scope>
</reference>
<dbReference type="FunFam" id="3.30.160.60:FF:000634">
    <property type="entry name" value="Zinc finger X-chromosomal protein"/>
    <property type="match status" value="1"/>
</dbReference>
<dbReference type="InterPro" id="IPR013099">
    <property type="entry name" value="K_chnl_dom"/>
</dbReference>
<evidence type="ECO:0000256" key="21">
    <source>
        <dbReference type="SAM" id="Phobius"/>
    </source>
</evidence>
<comment type="subcellular location">
    <subcellularLocation>
        <location evidence="2">Membrane</location>
        <topology evidence="2">Multi-pass membrane protein</topology>
    </subcellularLocation>
    <subcellularLocation>
        <location evidence="1">Nucleus</location>
    </subcellularLocation>
</comment>
<feature type="transmembrane region" description="Helical" evidence="21">
    <location>
        <begin position="1348"/>
        <end position="1368"/>
    </location>
</feature>
<dbReference type="PANTHER" id="PTHR16515">
    <property type="entry name" value="PR DOMAIN ZINC FINGER PROTEIN"/>
    <property type="match status" value="1"/>
</dbReference>
<dbReference type="GO" id="GO:0005267">
    <property type="term" value="F:potassium channel activity"/>
    <property type="evidence" value="ECO:0007669"/>
    <property type="project" value="InterPro"/>
</dbReference>
<keyword evidence="14" id="KW-0804">Transcription</keyword>
<evidence type="ECO:0000256" key="19">
    <source>
        <dbReference type="SAM" id="Coils"/>
    </source>
</evidence>
<dbReference type="FunFam" id="3.30.160.60:FF:000761">
    <property type="entry name" value="Zinc finger protein 449"/>
    <property type="match status" value="1"/>
</dbReference>
<evidence type="ECO:0000256" key="20">
    <source>
        <dbReference type="SAM" id="MobiDB-lite"/>
    </source>
</evidence>
<keyword evidence="5 18" id="KW-0812">Transmembrane</keyword>
<evidence type="ECO:0000256" key="18">
    <source>
        <dbReference type="RuleBase" id="RU003857"/>
    </source>
</evidence>